<protein>
    <submittedName>
        <fullName evidence="5">Alpha/beta-hydrolase</fullName>
    </submittedName>
</protein>
<accession>A0A6A6RIM3</accession>
<evidence type="ECO:0000313" key="6">
    <source>
        <dbReference type="Proteomes" id="UP000799753"/>
    </source>
</evidence>
<dbReference type="Pfam" id="PF00561">
    <property type="entry name" value="Abhydrolase_1"/>
    <property type="match status" value="1"/>
</dbReference>
<keyword evidence="1 5" id="KW-0378">Hydrolase</keyword>
<dbReference type="EMBL" id="MU006810">
    <property type="protein sequence ID" value="KAF2635150.1"/>
    <property type="molecule type" value="Genomic_DNA"/>
</dbReference>
<sequence>MRISSIITAHAALSLQLLASCTPTGPNSNQSIVTKELTTSDGQTYVYDFTTAKNSSKPTLLLLHGYPASRHDWEQQITALAASGFGVIAPDLLGFGDSSKPTDLEAYNLKTLSDHLAQILDKEGLRDVVGVGHDWGANVLSRAVAWHPERFAKLVFVTVPYQPAGQFFDVDAANKGSLETVGYQRYAYWYFFNSWDAAELMGRYLESFFHLAFHTNASAWGVDFTDLGSARTWLNANTTTELPSWLSTDYKTKWLHQYSQPNALETSLNYYKALMRGIHAADESVLTDEDRTLRVPVLAVGAAKDLISDPEGQKIATEQWASAGFEQRVVDAGHWIAVEKGEELSRILIEFAGSG</sequence>
<dbReference type="OrthoDB" id="284184at2759"/>
<feature type="domain" description="AB hydrolase-1" evidence="4">
    <location>
        <begin position="58"/>
        <end position="340"/>
    </location>
</feature>
<dbReference type="PANTHER" id="PTHR43329">
    <property type="entry name" value="EPOXIDE HYDROLASE"/>
    <property type="match status" value="1"/>
</dbReference>
<dbReference type="GO" id="GO:0016787">
    <property type="term" value="F:hydrolase activity"/>
    <property type="evidence" value="ECO:0007669"/>
    <property type="project" value="UniProtKB-KW"/>
</dbReference>
<proteinExistence type="inferred from homology"/>
<dbReference type="PRINTS" id="PR00412">
    <property type="entry name" value="EPOXHYDRLASE"/>
</dbReference>
<dbReference type="Gene3D" id="3.40.50.1820">
    <property type="entry name" value="alpha/beta hydrolase"/>
    <property type="match status" value="1"/>
</dbReference>
<dbReference type="InterPro" id="IPR029058">
    <property type="entry name" value="AB_hydrolase_fold"/>
</dbReference>
<feature type="chain" id="PRO_5025485589" evidence="3">
    <location>
        <begin position="22"/>
        <end position="355"/>
    </location>
</feature>
<evidence type="ECO:0000259" key="4">
    <source>
        <dbReference type="Pfam" id="PF00561"/>
    </source>
</evidence>
<dbReference type="AlphaFoldDB" id="A0A6A6RIM3"/>
<reference evidence="5" key="1">
    <citation type="journal article" date="2020" name="Stud. Mycol.">
        <title>101 Dothideomycetes genomes: a test case for predicting lifestyles and emergence of pathogens.</title>
        <authorList>
            <person name="Haridas S."/>
            <person name="Albert R."/>
            <person name="Binder M."/>
            <person name="Bloem J."/>
            <person name="Labutti K."/>
            <person name="Salamov A."/>
            <person name="Andreopoulos B."/>
            <person name="Baker S."/>
            <person name="Barry K."/>
            <person name="Bills G."/>
            <person name="Bluhm B."/>
            <person name="Cannon C."/>
            <person name="Castanera R."/>
            <person name="Culley D."/>
            <person name="Daum C."/>
            <person name="Ezra D."/>
            <person name="Gonzalez J."/>
            <person name="Henrissat B."/>
            <person name="Kuo A."/>
            <person name="Liang C."/>
            <person name="Lipzen A."/>
            <person name="Lutzoni F."/>
            <person name="Magnuson J."/>
            <person name="Mondo S."/>
            <person name="Nolan M."/>
            <person name="Ohm R."/>
            <person name="Pangilinan J."/>
            <person name="Park H.-J."/>
            <person name="Ramirez L."/>
            <person name="Alfaro M."/>
            <person name="Sun H."/>
            <person name="Tritt A."/>
            <person name="Yoshinaga Y."/>
            <person name="Zwiers L.-H."/>
            <person name="Turgeon B."/>
            <person name="Goodwin S."/>
            <person name="Spatafora J."/>
            <person name="Crous P."/>
            <person name="Grigoriev I."/>
        </authorList>
    </citation>
    <scope>NUCLEOTIDE SEQUENCE</scope>
    <source>
        <strain evidence="5">CBS 473.64</strain>
    </source>
</reference>
<comment type="similarity">
    <text evidence="2">Belongs to the AB hydrolase superfamily. Epoxide hydrolase family.</text>
</comment>
<evidence type="ECO:0000313" key="5">
    <source>
        <dbReference type="EMBL" id="KAF2635150.1"/>
    </source>
</evidence>
<name>A0A6A6RIM3_9PLEO</name>
<dbReference type="InterPro" id="IPR000073">
    <property type="entry name" value="AB_hydrolase_1"/>
</dbReference>
<keyword evidence="6" id="KW-1185">Reference proteome</keyword>
<dbReference type="SUPFAM" id="SSF53474">
    <property type="entry name" value="alpha/beta-Hydrolases"/>
    <property type="match status" value="1"/>
</dbReference>
<gene>
    <name evidence="5" type="ORF">P280DRAFT_554023</name>
</gene>
<evidence type="ECO:0000256" key="2">
    <source>
        <dbReference type="ARBA" id="ARBA00038334"/>
    </source>
</evidence>
<dbReference type="InterPro" id="IPR000639">
    <property type="entry name" value="Epox_hydrolase-like"/>
</dbReference>
<dbReference type="Proteomes" id="UP000799753">
    <property type="component" value="Unassembled WGS sequence"/>
</dbReference>
<dbReference type="PROSITE" id="PS51257">
    <property type="entry name" value="PROKAR_LIPOPROTEIN"/>
    <property type="match status" value="1"/>
</dbReference>
<evidence type="ECO:0000256" key="3">
    <source>
        <dbReference type="SAM" id="SignalP"/>
    </source>
</evidence>
<feature type="signal peptide" evidence="3">
    <location>
        <begin position="1"/>
        <end position="21"/>
    </location>
</feature>
<organism evidence="5 6">
    <name type="scientific">Massarina eburnea CBS 473.64</name>
    <dbReference type="NCBI Taxonomy" id="1395130"/>
    <lineage>
        <taxon>Eukaryota</taxon>
        <taxon>Fungi</taxon>
        <taxon>Dikarya</taxon>
        <taxon>Ascomycota</taxon>
        <taxon>Pezizomycotina</taxon>
        <taxon>Dothideomycetes</taxon>
        <taxon>Pleosporomycetidae</taxon>
        <taxon>Pleosporales</taxon>
        <taxon>Massarineae</taxon>
        <taxon>Massarinaceae</taxon>
        <taxon>Massarina</taxon>
    </lineage>
</organism>
<dbReference type="PRINTS" id="PR00111">
    <property type="entry name" value="ABHYDROLASE"/>
</dbReference>
<keyword evidence="3" id="KW-0732">Signal</keyword>
<evidence type="ECO:0000256" key="1">
    <source>
        <dbReference type="ARBA" id="ARBA00022801"/>
    </source>
</evidence>